<proteinExistence type="predicted"/>
<comment type="caution">
    <text evidence="1">The sequence shown here is derived from an EMBL/GenBank/DDBJ whole genome shotgun (WGS) entry which is preliminary data.</text>
</comment>
<evidence type="ECO:0000313" key="2">
    <source>
        <dbReference type="Proteomes" id="UP001185069"/>
    </source>
</evidence>
<keyword evidence="2" id="KW-1185">Reference proteome</keyword>
<accession>A0ABU1J704</accession>
<reference evidence="1 2" key="1">
    <citation type="submission" date="2023-07" db="EMBL/GenBank/DDBJ databases">
        <title>Sequencing the genomes of 1000 actinobacteria strains.</title>
        <authorList>
            <person name="Klenk H.-P."/>
        </authorList>
    </citation>
    <scope>NUCLEOTIDE SEQUENCE [LARGE SCALE GENOMIC DNA]</scope>
    <source>
        <strain evidence="1 2">DSM 14555</strain>
    </source>
</reference>
<sequence>MSQQNTVENTSGRRNLDTVIAQARTTSYEIRSGGGSIAAALPAMERDQADGIIARAIERAKGNKD</sequence>
<dbReference type="EMBL" id="JAVDQF010000001">
    <property type="protein sequence ID" value="MDR6268185.1"/>
    <property type="molecule type" value="Genomic_DNA"/>
</dbReference>
<dbReference type="RefSeq" id="WP_309795679.1">
    <property type="nucleotide sequence ID" value="NZ_BAAAHY010000006.1"/>
</dbReference>
<gene>
    <name evidence="1" type="ORF">JOE69_000423</name>
</gene>
<protein>
    <submittedName>
        <fullName evidence="1">Pyrroline-5-carboxylate reductase</fullName>
    </submittedName>
</protein>
<evidence type="ECO:0000313" key="1">
    <source>
        <dbReference type="EMBL" id="MDR6268185.1"/>
    </source>
</evidence>
<name>A0ABU1J704_9MICC</name>
<dbReference type="Proteomes" id="UP001185069">
    <property type="component" value="Unassembled WGS sequence"/>
</dbReference>
<organism evidence="1 2">
    <name type="scientific">Arthrobacter russicus</name>
    <dbReference type="NCBI Taxonomy" id="172040"/>
    <lineage>
        <taxon>Bacteria</taxon>
        <taxon>Bacillati</taxon>
        <taxon>Actinomycetota</taxon>
        <taxon>Actinomycetes</taxon>
        <taxon>Micrococcales</taxon>
        <taxon>Micrococcaceae</taxon>
        <taxon>Arthrobacter</taxon>
    </lineage>
</organism>